<dbReference type="HOGENOM" id="CLU_3122349_0_0_9"/>
<dbReference type="AlphaFoldDB" id="V8BQX6"/>
<protein>
    <submittedName>
        <fullName evidence="1">Uncharacterized protein</fullName>
    </submittedName>
</protein>
<gene>
    <name evidence="1" type="ORF">HMPREF1202_02425</name>
</gene>
<accession>V8BQX6</accession>
<reference evidence="1 2" key="1">
    <citation type="submission" date="2013-10" db="EMBL/GenBank/DDBJ databases">
        <title>The Genome Sequence of Ruminococcus lactaris CC59_002D.</title>
        <authorList>
            <consortium name="The Broad Institute Genomics Platform"/>
            <person name="Earl A."/>
            <person name="Allen-Vercoe E."/>
            <person name="Daigneault M."/>
            <person name="Young S.K."/>
            <person name="Zeng Q."/>
            <person name="Gargeya S."/>
            <person name="Fitzgerald M."/>
            <person name="Abouelleil A."/>
            <person name="Alvarado L."/>
            <person name="Chapman S.B."/>
            <person name="Gainer-Dewar J."/>
            <person name="Goldberg J."/>
            <person name="Griggs A."/>
            <person name="Gujja S."/>
            <person name="Hansen M."/>
            <person name="Howarth C."/>
            <person name="Imamovic A."/>
            <person name="Ireland A."/>
            <person name="Larimer J."/>
            <person name="McCowan C."/>
            <person name="Murphy C."/>
            <person name="Pearson M."/>
            <person name="Poon T.W."/>
            <person name="Priest M."/>
            <person name="Roberts A."/>
            <person name="Saif S."/>
            <person name="Shea T."/>
            <person name="Sykes S."/>
            <person name="Wortman J."/>
            <person name="Nusbaum C."/>
            <person name="Birren B."/>
        </authorList>
    </citation>
    <scope>NUCLEOTIDE SEQUENCE [LARGE SCALE GENOMIC DNA]</scope>
    <source>
        <strain evidence="1 2">CC59_002D</strain>
    </source>
</reference>
<dbReference type="RefSeq" id="WP_023922981.1">
    <property type="nucleotide sequence ID" value="NZ_KI669410.1"/>
</dbReference>
<dbReference type="EMBL" id="AZJE01000033">
    <property type="protein sequence ID" value="ETD17187.1"/>
    <property type="molecule type" value="Genomic_DNA"/>
</dbReference>
<sequence>MATFVGVKLKSDRFKNVIIKAGGQLVDGYDTFLVAKMFGHDSITGWTLVE</sequence>
<dbReference type="STRING" id="1073376.HMPREF1202_02425"/>
<name>V8BQX6_9FIRM</name>
<comment type="caution">
    <text evidence="1">The sequence shown here is derived from an EMBL/GenBank/DDBJ whole genome shotgun (WGS) entry which is preliminary data.</text>
</comment>
<dbReference type="PATRIC" id="fig|1073376.3.peg.2488"/>
<organism evidence="1 2">
    <name type="scientific">[Ruminococcus] lactaris CC59_002D</name>
    <dbReference type="NCBI Taxonomy" id="1073376"/>
    <lineage>
        <taxon>Bacteria</taxon>
        <taxon>Bacillati</taxon>
        <taxon>Bacillota</taxon>
        <taxon>Clostridia</taxon>
        <taxon>Lachnospirales</taxon>
        <taxon>Lachnospiraceae</taxon>
        <taxon>Mediterraneibacter</taxon>
    </lineage>
</organism>
<evidence type="ECO:0000313" key="2">
    <source>
        <dbReference type="Proteomes" id="UP000018683"/>
    </source>
</evidence>
<proteinExistence type="predicted"/>
<evidence type="ECO:0000313" key="1">
    <source>
        <dbReference type="EMBL" id="ETD17187.1"/>
    </source>
</evidence>
<dbReference type="Proteomes" id="UP000018683">
    <property type="component" value="Unassembled WGS sequence"/>
</dbReference>